<gene>
    <name evidence="3" type="ORF">HINF_LOCUS37512</name>
    <name evidence="6" type="ORF">HINF_LOCUS45553</name>
    <name evidence="4" type="ORF">HINF_LOCUS48115</name>
    <name evidence="5" type="ORF">HINF_LOCUS7849</name>
</gene>
<feature type="domain" description="Protein kinase" evidence="2">
    <location>
        <begin position="1263"/>
        <end position="1634"/>
    </location>
</feature>
<evidence type="ECO:0000256" key="1">
    <source>
        <dbReference type="SAM" id="MobiDB-lite"/>
    </source>
</evidence>
<feature type="region of interest" description="Disordered" evidence="1">
    <location>
        <begin position="231"/>
        <end position="267"/>
    </location>
</feature>
<comment type="caution">
    <text evidence="3">The sequence shown here is derived from an EMBL/GenBank/DDBJ whole genome shotgun (WGS) entry which is preliminary data.</text>
</comment>
<dbReference type="InterPro" id="IPR053083">
    <property type="entry name" value="TF_kinase-domain_protein"/>
</dbReference>
<evidence type="ECO:0000313" key="3">
    <source>
        <dbReference type="EMBL" id="CAI9949867.1"/>
    </source>
</evidence>
<keyword evidence="7" id="KW-1185">Reference proteome</keyword>
<dbReference type="InterPro" id="IPR011009">
    <property type="entry name" value="Kinase-like_dom_sf"/>
</dbReference>
<feature type="region of interest" description="Disordered" evidence="1">
    <location>
        <begin position="296"/>
        <end position="319"/>
    </location>
</feature>
<dbReference type="Gene3D" id="3.90.190.10">
    <property type="entry name" value="Protein tyrosine phosphatase superfamily"/>
    <property type="match status" value="1"/>
</dbReference>
<dbReference type="GO" id="GO:0005524">
    <property type="term" value="F:ATP binding"/>
    <property type="evidence" value="ECO:0007669"/>
    <property type="project" value="InterPro"/>
</dbReference>
<dbReference type="InterPro" id="IPR008271">
    <property type="entry name" value="Ser/Thr_kinase_AS"/>
</dbReference>
<keyword evidence="5" id="KW-0808">Transferase</keyword>
<evidence type="ECO:0000259" key="2">
    <source>
        <dbReference type="PROSITE" id="PS50011"/>
    </source>
</evidence>
<dbReference type="Proteomes" id="UP001642409">
    <property type="component" value="Unassembled WGS sequence"/>
</dbReference>
<dbReference type="PROSITE" id="PS00108">
    <property type="entry name" value="PROTEIN_KINASE_ST"/>
    <property type="match status" value="1"/>
</dbReference>
<dbReference type="Pfam" id="PF00069">
    <property type="entry name" value="Pkinase"/>
    <property type="match status" value="1"/>
</dbReference>
<proteinExistence type="predicted"/>
<dbReference type="EMBL" id="CAXDID020000198">
    <property type="protein sequence ID" value="CAL6053697.1"/>
    <property type="molecule type" value="Genomic_DNA"/>
</dbReference>
<evidence type="ECO:0000313" key="5">
    <source>
        <dbReference type="EMBL" id="CAL5983905.1"/>
    </source>
</evidence>
<reference evidence="5 7" key="2">
    <citation type="submission" date="2024-07" db="EMBL/GenBank/DDBJ databases">
        <authorList>
            <person name="Akdeniz Z."/>
        </authorList>
    </citation>
    <scope>NUCLEOTIDE SEQUENCE [LARGE SCALE GENOMIC DNA]</scope>
</reference>
<reference evidence="3" key="1">
    <citation type="submission" date="2023-06" db="EMBL/GenBank/DDBJ databases">
        <authorList>
            <person name="Kurt Z."/>
        </authorList>
    </citation>
    <scope>NUCLEOTIDE SEQUENCE</scope>
</reference>
<dbReference type="InterPro" id="IPR029021">
    <property type="entry name" value="Prot-tyrosine_phosphatase-like"/>
</dbReference>
<accession>A0AA86Q5T3</accession>
<evidence type="ECO:0000313" key="4">
    <source>
        <dbReference type="EMBL" id="CAI9960470.1"/>
    </source>
</evidence>
<dbReference type="InterPro" id="IPR000719">
    <property type="entry name" value="Prot_kinase_dom"/>
</dbReference>
<keyword evidence="5" id="KW-0418">Kinase</keyword>
<dbReference type="EMBL" id="CAXDID020000016">
    <property type="protein sequence ID" value="CAL5983905.1"/>
    <property type="molecule type" value="Genomic_DNA"/>
</dbReference>
<evidence type="ECO:0000313" key="7">
    <source>
        <dbReference type="Proteomes" id="UP001642409"/>
    </source>
</evidence>
<evidence type="ECO:0000313" key="6">
    <source>
        <dbReference type="EMBL" id="CAL6053697.1"/>
    </source>
</evidence>
<protein>
    <submittedName>
        <fullName evidence="5">Kinase</fullName>
    </submittedName>
    <submittedName>
        <fullName evidence="3">Uni1</fullName>
    </submittedName>
</protein>
<dbReference type="Gene3D" id="1.10.510.10">
    <property type="entry name" value="Transferase(Phosphotransferase) domain 1"/>
    <property type="match status" value="1"/>
</dbReference>
<feature type="compositionally biased region" description="Basic and acidic residues" evidence="1">
    <location>
        <begin position="303"/>
        <end position="313"/>
    </location>
</feature>
<dbReference type="PANTHER" id="PTHR44305">
    <property type="entry name" value="SI:DKEY-192D15.2-RELATED"/>
    <property type="match status" value="1"/>
</dbReference>
<organism evidence="3">
    <name type="scientific">Hexamita inflata</name>
    <dbReference type="NCBI Taxonomy" id="28002"/>
    <lineage>
        <taxon>Eukaryota</taxon>
        <taxon>Metamonada</taxon>
        <taxon>Diplomonadida</taxon>
        <taxon>Hexamitidae</taxon>
        <taxon>Hexamitinae</taxon>
        <taxon>Hexamita</taxon>
    </lineage>
</organism>
<sequence>MDIFTQLQNTNQRLNVQLQEIIQAIKQQSPTVYTSLLHLENMFVHNISRDHFYKQRLPHHLLKLAITQPEMNEICEASCRILQLVMADNNSNQNCLTNEFSAFFHKPKYSSTIMMYSTIARIVDSPAAASVFVESIAFQLLLKLYQQFVANFEVNCQLTIALPFEEYDDTELSDAGSQHSEMTIASSLSLEEDYQYQQSDEMDEVLSARSMLSDIGQQMFDDIDAETESTTKKYQQKYMQSDSQKISKQSSLSTASEEMELSDQQKYEQKQEYNVHIAVAEPLNPVQHNASTFFTNQSVQAESETRQDSSELSKKKKKEVRRLATNGPMSYIQRKKKQNIEIPKLDLSLIKEEHKDGECRSVMREIEIEEHTLVKVKKFNEGIDQQFEQTIKEINMAKRGLILLEEIGQQMGQFIAMSDYPTINMMQKPKQLSPTMMRAQSISLQDEQNCQFTQAYVDYTQVFIGKDKIDKLKYQSVEYQKRYGILLIFNSLLTNIPHQHADVFSLLTTPLLYDIIQLRQKKSGFPKLQLEALITILFNMNQISVSQKNDTWNLAMHQIFEYSETVLTFVDFKTLKSVVKETVGQKLLEKKYITLPLLFNNLHRLEGFRRSLFPDIQMLCGKLLDLCKHYHCLSAIEDIPIVMGLLSDIITTSHSSQFIRGAIIEQCLPSLLKVLDLIISKKIKSRQYYIFISHRILEILNALISVSINEQAYDSQQCNINQIILNIFILQAINVTPWLKRYAYLVLMNSRVKLELSGLFINQEQCNQAFCQIRLTFCQFIQSLAKLIKVQIFEQQYNKADESMQINIQNILVGPRANLSEQDFPLGDDEQFNLTSNLNSLPVHVLMKHLMQSNKLYQMNNNDIFIRENNSISDKKAINSIQLDFADILFLTDFNVGVLTQYLISAQEKMQSSIIEREIYSSCLQAIVHLFKLPGMLEQQQQDQINKQIILHYLSFLKFYKQQDQQLSMYDMRIANNHLQVILSMSKTSQEVRRQLFVMRVIDYLIVELQKIDGIVSFEHKQNAEQKIQKEVVKQGMDIDLTLPEISQDSQEPNKQIIPSVLSKIGGVKSQIQQNVIGDSDSDGWGEVAKRIGVNIGEIQKPKEETKLEKSTKFKLNLSILKPKDKDEQVQIPQADNSLKMHLLFGQKSSFERTNKQEEQDNQEYLTQNEGIVVNEDLHVTMILTIMQLIIDPQTQTFDTRYVTQFPANNNMLNIPVILHKHMNRVQNQKVIETIMSMKLSQAQQRLLRLLCLSKFNPDIYNIHECNLIAKGAFGQIYSGFVKLHDNSRMSKYQVPIAIKIQPIHLNLNDRCVLHDVYNEITILDKLQQSTNFCQLFDYGVSDQGYIMIMKKYLCSFKLTRSYLFKYDAEINYSNQQRKMIKYGHEYSLSQYTRVLLLTYIKFLQIIKEMHQKKVIHFDLKSDNVFISPASIEWVSMNKNYTQKEFYDEIFQRYKNIQNENQLPYLMTFGDFGESIVFTESEQTTMLSKGTEFNKSPEMLVNTNQQYQSNFNRRRQKGAGIESDVWSAACTLYEILTGDYLFYDADWIRFFLRVTNNQLNDQSKYAKDCKTFSSLAHLQTCVRGIKLIPEKRAMLGNNTSLIDLLEFQLVQDPSKRPSIDDCITMTRHVLQTYFPVTKNYELDFDFSILGSQTECMMNPAEILSIPTQQPVQQLGPRIIQSLHQPQCLPLDLLQNGTIFLGSHDLASNSDFINQHNIQTVIDCTTTCQSQKTFVARVVRPNAKLIQLFKQSKQSKHQNLKEIILTLEHMFDAIRSTLTLNGCVLIQDESGAGVASNLALSCLMEFESLFLYQGVAHIKRMLPSAHLNSNFLEVLQYWSDRRLKVGIKFISLFPDLKSQADFEDPYIYSFISSRVALANYRCACGRVFFVVKPGAITEYCVCNCVVSDEYAKTRDKQSEGGKIRDCPSTSCRTILNYYNSLYGMRLHKLLWLYLKDDDIVSNWKRSTENVAVISNYQAAEHSNLQFRAIDDIRAPLFRIPLKDEWRLNYCTICGAPTHYEKRSKDKYEICILAILSNK</sequence>
<dbReference type="EMBL" id="CATOUU010000805">
    <property type="protein sequence ID" value="CAI9949867.1"/>
    <property type="molecule type" value="Genomic_DNA"/>
</dbReference>
<dbReference type="Gene3D" id="3.30.200.20">
    <property type="entry name" value="Phosphorylase Kinase, domain 1"/>
    <property type="match status" value="1"/>
</dbReference>
<dbReference type="SUPFAM" id="SSF56112">
    <property type="entry name" value="Protein kinase-like (PK-like)"/>
    <property type="match status" value="1"/>
</dbReference>
<dbReference type="EMBL" id="CATOUU010000931">
    <property type="protein sequence ID" value="CAI9960470.1"/>
    <property type="molecule type" value="Genomic_DNA"/>
</dbReference>
<dbReference type="GO" id="GO:0004672">
    <property type="term" value="F:protein kinase activity"/>
    <property type="evidence" value="ECO:0007669"/>
    <property type="project" value="InterPro"/>
</dbReference>
<feature type="compositionally biased region" description="Low complexity" evidence="1">
    <location>
        <begin position="240"/>
        <end position="253"/>
    </location>
</feature>
<name>A0AA86Q5T3_9EUKA</name>
<dbReference type="PANTHER" id="PTHR44305:SF25">
    <property type="entry name" value="CHROMOSOME UNDETERMINED SCAFFOLD_9, WHOLE GENOME SHOTGUN SEQUENCE"/>
    <property type="match status" value="1"/>
</dbReference>
<dbReference type="SMART" id="SM00220">
    <property type="entry name" value="S_TKc"/>
    <property type="match status" value="1"/>
</dbReference>
<dbReference type="PROSITE" id="PS50011">
    <property type="entry name" value="PROTEIN_KINASE_DOM"/>
    <property type="match status" value="1"/>
</dbReference>
<dbReference type="SUPFAM" id="SSF52799">
    <property type="entry name" value="(Phosphotyrosine protein) phosphatases II"/>
    <property type="match status" value="1"/>
</dbReference>